<dbReference type="GeneID" id="65090494"/>
<feature type="coiled-coil region" evidence="1">
    <location>
        <begin position="198"/>
        <end position="260"/>
    </location>
</feature>
<dbReference type="RefSeq" id="XP_041684337.1">
    <property type="nucleotide sequence ID" value="XM_041834033.1"/>
</dbReference>
<keyword evidence="1" id="KW-0175">Coiled coil</keyword>
<feature type="compositionally biased region" description="Low complexity" evidence="2">
    <location>
        <begin position="15"/>
        <end position="26"/>
    </location>
</feature>
<name>A0A1L7TMT3_FUSMA</name>
<sequence>MAKKSKPPSSKRRMLQAQAAPALAPPSTDIDMANTGTPLDQMHVTNLDVGSQAVDQGAHVSISKLSLGCSLGRFQVLKVNHQDIQFGLKRNSGPLWALLFLGRVMRAPRGCWFFPSKHWVDISRLSLGTTLTLGIAASYQFTSGIQSTLPLSCVLGFGIAPAYLVGPVQMVNWVALGLESRVQWLWCQRIQSETTIAESNTTRELSDIKRRLDKHREDIDETHAMVTYTGNAQFTFEAMIEKFDDRLEDAAKREEEHRLNCNRELLKMYCSLDDMSSSGPTKVARDVRQNKAQEEMRKANQALISENARLKGQVKKQDAAIEQLTSTVNDMMGRFAKLESTVHCTEAERKLSELEV</sequence>
<keyword evidence="4" id="KW-1185">Reference proteome</keyword>
<accession>A0A1L7TMT3</accession>
<dbReference type="EMBL" id="FCQH01000008">
    <property type="protein sequence ID" value="CVK96975.1"/>
    <property type="molecule type" value="Genomic_DNA"/>
</dbReference>
<evidence type="ECO:0000313" key="3">
    <source>
        <dbReference type="EMBL" id="CVK96975.1"/>
    </source>
</evidence>
<feature type="compositionally biased region" description="Basic residues" evidence="2">
    <location>
        <begin position="1"/>
        <end position="14"/>
    </location>
</feature>
<evidence type="ECO:0000313" key="4">
    <source>
        <dbReference type="Proteomes" id="UP000184255"/>
    </source>
</evidence>
<evidence type="ECO:0000256" key="1">
    <source>
        <dbReference type="SAM" id="Coils"/>
    </source>
</evidence>
<feature type="region of interest" description="Disordered" evidence="2">
    <location>
        <begin position="1"/>
        <end position="30"/>
    </location>
</feature>
<organism evidence="3 4">
    <name type="scientific">Fusarium mangiferae</name>
    <name type="common">Mango malformation disease fungus</name>
    <dbReference type="NCBI Taxonomy" id="192010"/>
    <lineage>
        <taxon>Eukaryota</taxon>
        <taxon>Fungi</taxon>
        <taxon>Dikarya</taxon>
        <taxon>Ascomycota</taxon>
        <taxon>Pezizomycotina</taxon>
        <taxon>Sordariomycetes</taxon>
        <taxon>Hypocreomycetidae</taxon>
        <taxon>Hypocreales</taxon>
        <taxon>Nectriaceae</taxon>
        <taxon>Fusarium</taxon>
        <taxon>Fusarium fujikuroi species complex</taxon>
    </lineage>
</organism>
<gene>
    <name evidence="3" type="ORF">FMAN_11243</name>
</gene>
<protein>
    <submittedName>
        <fullName evidence="3">Uncharacterized protein</fullName>
    </submittedName>
</protein>
<dbReference type="VEuPathDB" id="FungiDB:FMAN_11243"/>
<dbReference type="AlphaFoldDB" id="A0A1L7TMT3"/>
<comment type="caution">
    <text evidence="3">The sequence shown here is derived from an EMBL/GenBank/DDBJ whole genome shotgun (WGS) entry which is preliminary data.</text>
</comment>
<dbReference type="Proteomes" id="UP000184255">
    <property type="component" value="Unassembled WGS sequence"/>
</dbReference>
<proteinExistence type="predicted"/>
<evidence type="ECO:0000256" key="2">
    <source>
        <dbReference type="SAM" id="MobiDB-lite"/>
    </source>
</evidence>
<feature type="coiled-coil region" evidence="1">
    <location>
        <begin position="289"/>
        <end position="327"/>
    </location>
</feature>
<reference evidence="4" key="1">
    <citation type="journal article" date="2016" name="Genome Biol. Evol.">
        <title>Comparative 'omics' of the Fusarium fujikuroi species complex highlights differences in genetic potential and metabolite synthesis.</title>
        <authorList>
            <person name="Niehaus E.-M."/>
            <person name="Muensterkoetter M."/>
            <person name="Proctor R.H."/>
            <person name="Brown D.W."/>
            <person name="Sharon A."/>
            <person name="Idan Y."/>
            <person name="Oren-Young L."/>
            <person name="Sieber C.M."/>
            <person name="Novak O."/>
            <person name="Pencik A."/>
            <person name="Tarkowska D."/>
            <person name="Hromadova K."/>
            <person name="Freeman S."/>
            <person name="Maymon M."/>
            <person name="Elazar M."/>
            <person name="Youssef S.A."/>
            <person name="El-Shabrawy E.S.M."/>
            <person name="Shalaby A.B.A."/>
            <person name="Houterman P."/>
            <person name="Brock N.L."/>
            <person name="Burkhardt I."/>
            <person name="Tsavkelova E.A."/>
            <person name="Dickschat J.S."/>
            <person name="Galuszka P."/>
            <person name="Gueldener U."/>
            <person name="Tudzynski B."/>
        </authorList>
    </citation>
    <scope>NUCLEOTIDE SEQUENCE [LARGE SCALE GENOMIC DNA]</scope>
    <source>
        <strain evidence="4">MRC7560</strain>
    </source>
</reference>